<feature type="disulfide bond" evidence="6">
    <location>
        <begin position="387"/>
        <end position="399"/>
    </location>
</feature>
<keyword evidence="4 7" id="KW-1015">Disulfide bond</keyword>
<dbReference type="SMART" id="SM00137">
    <property type="entry name" value="MAM"/>
    <property type="match status" value="1"/>
</dbReference>
<sequence>GSVSCQFEDANICGYINSQLRAKWNQISGHFFKIPQYDHTYGNNTGKFMVSYNRRDLLDYYNTNLNNDINYPARLEYLRAIVTSPSEHFTTDSCVYFYYYLNGTALRPNPYSAQLLVYVNGNSGKRLAWYDHVNRTINDWIKGWVSVAPSDTSIAFEAKTVTATTVWPGVVALDDVSVLSEPCPVYPGCGSDTFQCTTSRVCIPVDMQCDGGNDCVDGSDEENCNTATDYQVKLMNGDGSYGSIAIFYQGIWRPVCMNKDSLMQGNIKIVELVCKQLCYHGRFQGAFVNSWHQPVQQAMQVSCNRHYVGLSSCSMIPTVTSKSTSSCYYYQAALCSHDECFSGEQLCPQVQTNTNNIFIKKCISTRYFCDGIIDCQGGTDELSCANCSSSEFECTNHDCVPSSQRCDGIPQCRDKSDEYGCVIVANKISKIFYSKLSTYLPVCYNDMNQILADKLCSLAGQGAAIDYKSYTDGQGTILTPQSNSFTSIVPGYRVSVGSCKSALINCTSFECGSTIFDDSRLKKILYGRDAVLGQLPWQVALYKGRTFYCGGFIIHPNWIVTAAHCLEDGITYIVRVGAIKVEKYINDINQDLFYTATRIHIHPSYNDESDNDIGLLYLSQQISFGDYVRPICIASKTNADEMVNAGHNTECYVSGWGRSHNRVNTDDWLGQLQVVRVYLYQKDECDQIYTTLSKLPPQNITVCVDNQNHGAPTCNSDSGGPLICRNKYGRFEAVGSLSWGYKSCFKDGYPDIYQLTYAHESWIENIT</sequence>
<dbReference type="PROSITE" id="PS50240">
    <property type="entry name" value="TRYPSIN_DOM"/>
    <property type="match status" value="1"/>
</dbReference>
<dbReference type="InterPro" id="IPR009003">
    <property type="entry name" value="Peptidase_S1_PA"/>
</dbReference>
<dbReference type="SUPFAM" id="SSF50494">
    <property type="entry name" value="Trypsin-like serine proteases"/>
    <property type="match status" value="1"/>
</dbReference>
<proteinExistence type="predicted"/>
<dbReference type="SUPFAM" id="SSF49899">
    <property type="entry name" value="Concanavalin A-like lectins/glucanases"/>
    <property type="match status" value="1"/>
</dbReference>
<evidence type="ECO:0000259" key="8">
    <source>
        <dbReference type="PROSITE" id="PS50060"/>
    </source>
</evidence>
<dbReference type="Pfam" id="PF00089">
    <property type="entry name" value="Trypsin"/>
    <property type="match status" value="1"/>
</dbReference>
<dbReference type="InterPro" id="IPR018114">
    <property type="entry name" value="TRYPSIN_HIS"/>
</dbReference>
<dbReference type="InterPro" id="IPR023415">
    <property type="entry name" value="LDLR_class-A_CS"/>
</dbReference>
<dbReference type="InterPro" id="IPR043504">
    <property type="entry name" value="Peptidase_S1_PA_chymotrypsin"/>
</dbReference>
<feature type="disulfide bond" evidence="6">
    <location>
        <begin position="369"/>
        <end position="384"/>
    </location>
</feature>
<evidence type="ECO:0000256" key="1">
    <source>
        <dbReference type="ARBA" id="ARBA00022670"/>
    </source>
</evidence>
<dbReference type="PRINTS" id="PR00261">
    <property type="entry name" value="LDLRECEPTOR"/>
</dbReference>
<keyword evidence="2" id="KW-0378">Hydrolase</keyword>
<dbReference type="SUPFAM" id="SSF57424">
    <property type="entry name" value="LDL receptor-like module"/>
    <property type="match status" value="2"/>
</dbReference>
<dbReference type="InterPro" id="IPR036772">
    <property type="entry name" value="SRCR-like_dom_sf"/>
</dbReference>
<feature type="non-terminal residue" evidence="11">
    <location>
        <position position="1"/>
    </location>
</feature>
<dbReference type="EMBL" id="JBJQND010000001">
    <property type="protein sequence ID" value="KAL3890591.1"/>
    <property type="molecule type" value="Genomic_DNA"/>
</dbReference>
<protein>
    <submittedName>
        <fullName evidence="11">Uncharacterized protein</fullName>
    </submittedName>
</protein>
<feature type="domain" description="SRCR" evidence="10">
    <location>
        <begin position="232"/>
        <end position="336"/>
    </location>
</feature>
<comment type="caution">
    <text evidence="11">The sequence shown here is derived from an EMBL/GenBank/DDBJ whole genome shotgun (WGS) entry which is preliminary data.</text>
</comment>
<dbReference type="InterPro" id="IPR036055">
    <property type="entry name" value="LDL_receptor-like_sf"/>
</dbReference>
<dbReference type="FunFam" id="2.40.10.10:FF:000068">
    <property type="entry name" value="transmembrane protease serine 2"/>
    <property type="match status" value="1"/>
</dbReference>
<dbReference type="GO" id="GO:0006508">
    <property type="term" value="P:proteolysis"/>
    <property type="evidence" value="ECO:0007669"/>
    <property type="project" value="UniProtKB-KW"/>
</dbReference>
<feature type="disulfide bond" evidence="6">
    <location>
        <begin position="394"/>
        <end position="412"/>
    </location>
</feature>
<feature type="disulfide bond" evidence="7">
    <location>
        <begin position="274"/>
        <end position="335"/>
    </location>
</feature>
<dbReference type="PROSITE" id="PS01209">
    <property type="entry name" value="LDLRA_1"/>
    <property type="match status" value="2"/>
</dbReference>
<dbReference type="AlphaFoldDB" id="A0ABD3XY55"/>
<evidence type="ECO:0000313" key="12">
    <source>
        <dbReference type="Proteomes" id="UP001634394"/>
    </source>
</evidence>
<accession>A0ABD3XY55</accession>
<dbReference type="InterPro" id="IPR001190">
    <property type="entry name" value="SRCR"/>
</dbReference>
<dbReference type="PROSITE" id="PS50287">
    <property type="entry name" value="SRCR_2"/>
    <property type="match status" value="1"/>
</dbReference>
<keyword evidence="3" id="KW-0720">Serine protease</keyword>
<dbReference type="SUPFAM" id="SSF56487">
    <property type="entry name" value="SRCR-like"/>
    <property type="match status" value="1"/>
</dbReference>
<dbReference type="InterPro" id="IPR002172">
    <property type="entry name" value="LDrepeatLR_classA_rpt"/>
</dbReference>
<dbReference type="Gene3D" id="4.10.400.10">
    <property type="entry name" value="Low-density Lipoprotein Receptor"/>
    <property type="match status" value="3"/>
</dbReference>
<feature type="domain" description="MAM" evidence="8">
    <location>
        <begin position="3"/>
        <end position="185"/>
    </location>
</feature>
<dbReference type="PROSITE" id="PS00134">
    <property type="entry name" value="TRYPSIN_HIS"/>
    <property type="match status" value="1"/>
</dbReference>
<evidence type="ECO:0000256" key="6">
    <source>
        <dbReference type="PROSITE-ProRule" id="PRU00124"/>
    </source>
</evidence>
<keyword evidence="12" id="KW-1185">Reference proteome</keyword>
<comment type="caution">
    <text evidence="7">Lacks conserved residue(s) required for the propagation of feature annotation.</text>
</comment>
<dbReference type="Gene3D" id="3.10.250.10">
    <property type="entry name" value="SRCR-like domain"/>
    <property type="match status" value="1"/>
</dbReference>
<organism evidence="11 12">
    <name type="scientific">Sinanodonta woodiana</name>
    <name type="common">Chinese pond mussel</name>
    <name type="synonym">Anodonta woodiana</name>
    <dbReference type="NCBI Taxonomy" id="1069815"/>
    <lineage>
        <taxon>Eukaryota</taxon>
        <taxon>Metazoa</taxon>
        <taxon>Spiralia</taxon>
        <taxon>Lophotrochozoa</taxon>
        <taxon>Mollusca</taxon>
        <taxon>Bivalvia</taxon>
        <taxon>Autobranchia</taxon>
        <taxon>Heteroconchia</taxon>
        <taxon>Palaeoheterodonta</taxon>
        <taxon>Unionida</taxon>
        <taxon>Unionoidea</taxon>
        <taxon>Unionidae</taxon>
        <taxon>Unioninae</taxon>
        <taxon>Sinanodonta</taxon>
    </lineage>
</organism>
<dbReference type="PROSITE" id="PS50068">
    <property type="entry name" value="LDLRA_2"/>
    <property type="match status" value="3"/>
</dbReference>
<dbReference type="Proteomes" id="UP001634394">
    <property type="component" value="Unassembled WGS sequence"/>
</dbReference>
<dbReference type="SMART" id="SM00020">
    <property type="entry name" value="Tryp_SPc"/>
    <property type="match status" value="1"/>
</dbReference>
<dbReference type="SMART" id="SM00192">
    <property type="entry name" value="LDLa"/>
    <property type="match status" value="3"/>
</dbReference>
<evidence type="ECO:0000259" key="10">
    <source>
        <dbReference type="PROSITE" id="PS50287"/>
    </source>
</evidence>
<feature type="domain" description="Peptidase S1" evidence="9">
    <location>
        <begin position="524"/>
        <end position="767"/>
    </location>
</feature>
<evidence type="ECO:0000256" key="3">
    <source>
        <dbReference type="ARBA" id="ARBA00022825"/>
    </source>
</evidence>
<dbReference type="PANTHER" id="PTHR24252">
    <property type="entry name" value="ACROSIN-RELATED"/>
    <property type="match status" value="1"/>
</dbReference>
<dbReference type="CDD" id="cd00112">
    <property type="entry name" value="LDLa"/>
    <property type="match status" value="3"/>
</dbReference>
<dbReference type="Gene3D" id="2.40.10.10">
    <property type="entry name" value="Trypsin-like serine proteases"/>
    <property type="match status" value="1"/>
</dbReference>
<reference evidence="11 12" key="1">
    <citation type="submission" date="2024-11" db="EMBL/GenBank/DDBJ databases">
        <title>Chromosome-level genome assembly of the freshwater bivalve Anodonta woodiana.</title>
        <authorList>
            <person name="Chen X."/>
        </authorList>
    </citation>
    <scope>NUCLEOTIDE SEQUENCE [LARGE SCALE GENOMIC DNA]</scope>
    <source>
        <strain evidence="11">MN2024</strain>
        <tissue evidence="11">Gills</tissue>
    </source>
</reference>
<keyword evidence="5" id="KW-0325">Glycoprotein</keyword>
<evidence type="ECO:0000256" key="5">
    <source>
        <dbReference type="ARBA" id="ARBA00023180"/>
    </source>
</evidence>
<dbReference type="Pfam" id="PF00629">
    <property type="entry name" value="MAM"/>
    <property type="match status" value="1"/>
</dbReference>
<dbReference type="PANTHER" id="PTHR24252:SF27">
    <property type="entry name" value="TRANSMEMBRANE PROTEASE SERINE 3-LIKE"/>
    <property type="match status" value="1"/>
</dbReference>
<dbReference type="InterPro" id="IPR013320">
    <property type="entry name" value="ConA-like_dom_sf"/>
</dbReference>
<feature type="disulfide bond" evidence="6">
    <location>
        <begin position="209"/>
        <end position="224"/>
    </location>
</feature>
<dbReference type="InterPro" id="IPR001254">
    <property type="entry name" value="Trypsin_dom"/>
</dbReference>
<feature type="disulfide bond" evidence="7">
    <location>
        <begin position="303"/>
        <end position="313"/>
    </location>
</feature>
<name>A0ABD3XY55_SINWO</name>
<evidence type="ECO:0000259" key="9">
    <source>
        <dbReference type="PROSITE" id="PS50240"/>
    </source>
</evidence>
<gene>
    <name evidence="11" type="ORF">ACJMK2_002873</name>
</gene>
<dbReference type="Pfam" id="PF00057">
    <property type="entry name" value="Ldl_recept_a"/>
    <property type="match status" value="2"/>
</dbReference>
<dbReference type="PROSITE" id="PS50060">
    <property type="entry name" value="MAM_2"/>
    <property type="match status" value="1"/>
</dbReference>
<evidence type="ECO:0000256" key="2">
    <source>
        <dbReference type="ARBA" id="ARBA00022801"/>
    </source>
</evidence>
<dbReference type="CDD" id="cd00190">
    <property type="entry name" value="Tryp_SPc"/>
    <property type="match status" value="1"/>
</dbReference>
<feature type="disulfide bond" evidence="6">
    <location>
        <begin position="406"/>
        <end position="421"/>
    </location>
</feature>
<dbReference type="GO" id="GO:0008236">
    <property type="term" value="F:serine-type peptidase activity"/>
    <property type="evidence" value="ECO:0007669"/>
    <property type="project" value="UniProtKB-KW"/>
</dbReference>
<feature type="non-terminal residue" evidence="11">
    <location>
        <position position="767"/>
    </location>
</feature>
<evidence type="ECO:0000256" key="7">
    <source>
        <dbReference type="PROSITE-ProRule" id="PRU00196"/>
    </source>
</evidence>
<dbReference type="SMART" id="SM00202">
    <property type="entry name" value="SR"/>
    <property type="match status" value="1"/>
</dbReference>
<dbReference type="InterPro" id="IPR000998">
    <property type="entry name" value="MAM_dom"/>
</dbReference>
<dbReference type="Gene3D" id="2.60.120.200">
    <property type="match status" value="1"/>
</dbReference>
<evidence type="ECO:0000256" key="4">
    <source>
        <dbReference type="ARBA" id="ARBA00023157"/>
    </source>
</evidence>
<keyword evidence="1" id="KW-0645">Protease</keyword>
<evidence type="ECO:0000313" key="11">
    <source>
        <dbReference type="EMBL" id="KAL3890591.1"/>
    </source>
</evidence>